<dbReference type="RefSeq" id="WP_262575437.1">
    <property type="nucleotide sequence ID" value="NZ_JAOQKJ010000011.1"/>
</dbReference>
<gene>
    <name evidence="3" type="ORF">OCV77_13005</name>
</gene>
<feature type="transmembrane region" description="Helical" evidence="2">
    <location>
        <begin position="1362"/>
        <end position="1380"/>
    </location>
</feature>
<dbReference type="SUPFAM" id="SSF82866">
    <property type="entry name" value="Multidrug efflux transporter AcrB transmembrane domain"/>
    <property type="match status" value="2"/>
</dbReference>
<dbReference type="Gene3D" id="1.20.1640.10">
    <property type="entry name" value="Multidrug efflux transporter AcrB transmembrane domain"/>
    <property type="match status" value="2"/>
</dbReference>
<organism evidence="3 4">
    <name type="scientific">Suilimivivens aceti</name>
    <dbReference type="NCBI Taxonomy" id="2981774"/>
    <lineage>
        <taxon>Bacteria</taxon>
        <taxon>Bacillati</taxon>
        <taxon>Bacillota</taxon>
        <taxon>Clostridia</taxon>
        <taxon>Lachnospirales</taxon>
        <taxon>Lachnospiraceae</taxon>
        <taxon>Suilimivivens</taxon>
    </lineage>
</organism>
<evidence type="ECO:0000313" key="4">
    <source>
        <dbReference type="Proteomes" id="UP001652432"/>
    </source>
</evidence>
<feature type="transmembrane region" description="Helical" evidence="2">
    <location>
        <begin position="698"/>
        <end position="717"/>
    </location>
</feature>
<feature type="transmembrane region" description="Helical" evidence="2">
    <location>
        <begin position="1323"/>
        <end position="1342"/>
    </location>
</feature>
<dbReference type="Gene3D" id="3.30.70.1430">
    <property type="entry name" value="Multidrug efflux transporter AcrB pore domain"/>
    <property type="match status" value="2"/>
</dbReference>
<keyword evidence="2" id="KW-0472">Membrane</keyword>
<dbReference type="SUPFAM" id="SSF82714">
    <property type="entry name" value="Multidrug efflux transporter AcrB TolC docking domain, DN and DC subdomains"/>
    <property type="match status" value="2"/>
</dbReference>
<dbReference type="Gene3D" id="3.30.2090.10">
    <property type="entry name" value="Multidrug efflux transporter AcrB TolC docking domain, DN and DC subdomains"/>
    <property type="match status" value="2"/>
</dbReference>
<dbReference type="InterPro" id="IPR001036">
    <property type="entry name" value="Acrflvin-R"/>
</dbReference>
<feature type="transmembrane region" description="Helical" evidence="2">
    <location>
        <begin position="724"/>
        <end position="744"/>
    </location>
</feature>
<keyword evidence="2" id="KW-0812">Transmembrane</keyword>
<feature type="region of interest" description="Disordered" evidence="1">
    <location>
        <begin position="232"/>
        <end position="261"/>
    </location>
</feature>
<feature type="transmembrane region" description="Helical" evidence="2">
    <location>
        <begin position="12"/>
        <end position="29"/>
    </location>
</feature>
<evidence type="ECO:0000256" key="1">
    <source>
        <dbReference type="SAM" id="MobiDB-lite"/>
    </source>
</evidence>
<feature type="transmembrane region" description="Helical" evidence="2">
    <location>
        <begin position="750"/>
        <end position="775"/>
    </location>
</feature>
<reference evidence="3 4" key="1">
    <citation type="journal article" date="2021" name="ISME Commun">
        <title>Automated analysis of genomic sequences facilitates high-throughput and comprehensive description of bacteria.</title>
        <authorList>
            <person name="Hitch T.C.A."/>
        </authorList>
    </citation>
    <scope>NUCLEOTIDE SEQUENCE [LARGE SCALE GENOMIC DNA]</scope>
    <source>
        <strain evidence="3 4">Sanger_18</strain>
    </source>
</reference>
<dbReference type="PRINTS" id="PR00702">
    <property type="entry name" value="ACRIFLAVINRP"/>
</dbReference>
<dbReference type="Pfam" id="PF00873">
    <property type="entry name" value="ACR_tran"/>
    <property type="match status" value="2"/>
</dbReference>
<feature type="compositionally biased region" description="Basic and acidic residues" evidence="1">
    <location>
        <begin position="520"/>
        <end position="532"/>
    </location>
</feature>
<dbReference type="EMBL" id="JAOQKJ010000011">
    <property type="protein sequence ID" value="MCU6745394.1"/>
    <property type="molecule type" value="Genomic_DNA"/>
</dbReference>
<feature type="compositionally biased region" description="Basic and acidic residues" evidence="1">
    <location>
        <begin position="248"/>
        <end position="261"/>
    </location>
</feature>
<dbReference type="InterPro" id="IPR027463">
    <property type="entry name" value="AcrB_DN_DC_subdom"/>
</dbReference>
<sequence length="1406" mass="152073">MLGKFSVKKPYTVLVAVVLVIVLGVVSMMKMSTDLLPNISLPYVIVMTTYPGASPETVEMTVTQPVEGSMATVSNIESISSVSSENYSMVILEFAQSADMNAVSLEIRENLDQIKSYWSDDIGNPIIMKLNPDMLPVMIAAVGGEGMTNAEVTDITQNTVIPDLESIEGVASASATGLIEESVNVIIRQDKIDAINEQVFGSIDEELKDAEQQLADGRQEIYDGQEKLNDSRADLDESRQQLNDSQEELDKNKKELEDSRQKLADGKAELAENKTKLEEGKNELYSKKSESTEKLAQAEKELLTAKADLEASKVHITSQITTVKSLEDGIKKAKAGVSQIDTVLTGIAGLKTMVPASGNINAATAEQINALAASMEVPCALTETSSAVEALTALTAIENAATQQKTETKTTITNMEASLNANTGGLGADAYIASMQSVLSEIEGNIAKLDSGLTELYKGNLTAAIEFANAQTTISLGEMQITTAEAQIEASEKQLESGQKQIESGQEQIDSGWEQLKEGEEQLNESAKKLQDSLKQLAESEEDLEENRQNAYDQADMNGILTVSTVKSLLAAQNFSMPAGYVTEDGIDYLVRVGDKPEDVEALKKMPIMNTEMDGVDIIYLEDVADVFMTDNSADIYTNVNGNPGVMLTIQKQTGYSTGDVSDRIKEKFKDLQEENEKLTLITLMDQGIYIDLVMDSIINNVLVGALLAILILILFLKDIRPTMVVAVSIPISLITAIVCMYFSGVTLNVISLSGLALGVGMLVDNSIVVIENIYRLRGEGYSAKEAAIQGAGEVAGAILASTLTTVCVFLPIVFTEGITRQLFVDMGLTIAYSLLASLIVALTVVPAMASGVLSRVTPKEDGRFFGGLIKAYEKVLALALKTKPVVFLLVLVLLVGSAAAAFAKGTAFMPDMDSTQISMTVTLPKDTPLSHTGEVTDEILYKIAEIDEVVDVGAMANASSLTMLTGNGNSSTNETAVYISLDENKKRTNEVIADEIENRISDIVEREDAEIAIETSSMDMSAMGGSGITVQIKGRELDTLQELAKEVAGIVEGVEGTTEVSDGLEESTGELRIIVDRDKAIEHGFTVAQVFQQIQGKLAAATSATSLETEIRDYDVYVKNAEDMTLTRELVKDLTLDRTKNDGSKETVKLSELAAFEDTETSMSVNRLNQTRYIPVTAQLADGYNIGLVSDAVEKALEDYELPDGYTIEMTGENETITDAMQQLYLMLILALIFMYLIMVAQFQSLLSPFIIMFTIPLAFTGGFLGLLISGSEVSVIALIGFVMLSGIIVNNGIVLVDYINQLRAQGMEKKEAIMTAGRTRMRPVLMTAMTTILALSTMVFSHDMGADMSRPMSVVTIGGLTYGTLLTLIVIPCIYDVFSRGKERGKRSRKKLFLKEGKKEQADE</sequence>
<protein>
    <submittedName>
        <fullName evidence="3">Efflux RND transporter permease subunit</fullName>
    </submittedName>
</protein>
<keyword evidence="2" id="KW-1133">Transmembrane helix</keyword>
<feature type="transmembrane region" description="Helical" evidence="2">
    <location>
        <begin position="827"/>
        <end position="850"/>
    </location>
</feature>
<dbReference type="Gene3D" id="3.30.70.1440">
    <property type="entry name" value="Multidrug efflux transporter AcrB pore domain"/>
    <property type="match status" value="1"/>
</dbReference>
<dbReference type="Gene3D" id="3.30.70.1320">
    <property type="entry name" value="Multidrug efflux transporter AcrB pore domain like"/>
    <property type="match status" value="1"/>
</dbReference>
<dbReference type="PANTHER" id="PTHR32063">
    <property type="match status" value="1"/>
</dbReference>
<feature type="region of interest" description="Disordered" evidence="1">
    <location>
        <begin position="520"/>
        <end position="548"/>
    </location>
</feature>
<feature type="transmembrane region" description="Helical" evidence="2">
    <location>
        <begin position="795"/>
        <end position="815"/>
    </location>
</feature>
<feature type="transmembrane region" description="Helical" evidence="2">
    <location>
        <begin position="886"/>
        <end position="904"/>
    </location>
</feature>
<feature type="transmembrane region" description="Helical" evidence="2">
    <location>
        <begin position="1277"/>
        <end position="1302"/>
    </location>
</feature>
<proteinExistence type="predicted"/>
<evidence type="ECO:0000313" key="3">
    <source>
        <dbReference type="EMBL" id="MCU6745394.1"/>
    </source>
</evidence>
<dbReference type="SUPFAM" id="SSF82693">
    <property type="entry name" value="Multidrug efflux transporter AcrB pore domain, PN1, PN2, PC1 and PC2 subdomains"/>
    <property type="match status" value="1"/>
</dbReference>
<evidence type="ECO:0000256" key="2">
    <source>
        <dbReference type="SAM" id="Phobius"/>
    </source>
</evidence>
<feature type="transmembrane region" description="Helical" evidence="2">
    <location>
        <begin position="1225"/>
        <end position="1244"/>
    </location>
</feature>
<keyword evidence="4" id="KW-1185">Reference proteome</keyword>
<name>A0ABT2T562_9FIRM</name>
<dbReference type="Proteomes" id="UP001652432">
    <property type="component" value="Unassembled WGS sequence"/>
</dbReference>
<comment type="caution">
    <text evidence="3">The sequence shown here is derived from an EMBL/GenBank/DDBJ whole genome shotgun (WGS) entry which is preliminary data.</text>
</comment>
<accession>A0ABT2T562</accession>
<feature type="transmembrane region" description="Helical" evidence="2">
    <location>
        <begin position="1251"/>
        <end position="1271"/>
    </location>
</feature>
<dbReference type="PANTHER" id="PTHR32063:SF0">
    <property type="entry name" value="SWARMING MOTILITY PROTEIN SWRC"/>
    <property type="match status" value="1"/>
</dbReference>